<keyword evidence="3" id="KW-1185">Reference proteome</keyword>
<dbReference type="AlphaFoldDB" id="A0A839EJY9"/>
<gene>
    <name evidence="2" type="ORF">FHW16_002900</name>
</gene>
<accession>A0A839EJY9</accession>
<sequence>MPALLTSRSMRPASASTSSTSFATDALSATSQVSMVTPSLVWATAGSEHAKARIL</sequence>
<evidence type="ECO:0000313" key="2">
    <source>
        <dbReference type="EMBL" id="MBA8879182.1"/>
    </source>
</evidence>
<dbReference type="Proteomes" id="UP000549052">
    <property type="component" value="Unassembled WGS sequence"/>
</dbReference>
<organism evidence="2 3">
    <name type="scientific">Phyllobacterium myrsinacearum</name>
    <dbReference type="NCBI Taxonomy" id="28101"/>
    <lineage>
        <taxon>Bacteria</taxon>
        <taxon>Pseudomonadati</taxon>
        <taxon>Pseudomonadota</taxon>
        <taxon>Alphaproteobacteria</taxon>
        <taxon>Hyphomicrobiales</taxon>
        <taxon>Phyllobacteriaceae</taxon>
        <taxon>Phyllobacterium</taxon>
    </lineage>
</organism>
<evidence type="ECO:0000256" key="1">
    <source>
        <dbReference type="SAM" id="MobiDB-lite"/>
    </source>
</evidence>
<name>A0A839EJY9_9HYPH</name>
<feature type="region of interest" description="Disordered" evidence="1">
    <location>
        <begin position="1"/>
        <end position="22"/>
    </location>
</feature>
<reference evidence="2 3" key="1">
    <citation type="submission" date="2020-07" db="EMBL/GenBank/DDBJ databases">
        <title>Genomic Encyclopedia of Type Strains, Phase IV (KMG-V): Genome sequencing to study the core and pangenomes of soil and plant-associated prokaryotes.</title>
        <authorList>
            <person name="Whitman W."/>
        </authorList>
    </citation>
    <scope>NUCLEOTIDE SEQUENCE [LARGE SCALE GENOMIC DNA]</scope>
    <source>
        <strain evidence="2 3">AN3</strain>
    </source>
</reference>
<protein>
    <submittedName>
        <fullName evidence="2">Uncharacterized protein</fullName>
    </submittedName>
</protein>
<comment type="caution">
    <text evidence="2">The sequence shown here is derived from an EMBL/GenBank/DDBJ whole genome shotgun (WGS) entry which is preliminary data.</text>
</comment>
<evidence type="ECO:0000313" key="3">
    <source>
        <dbReference type="Proteomes" id="UP000549052"/>
    </source>
</evidence>
<dbReference type="EMBL" id="JACGXN010000003">
    <property type="protein sequence ID" value="MBA8879182.1"/>
    <property type="molecule type" value="Genomic_DNA"/>
</dbReference>
<proteinExistence type="predicted"/>